<evidence type="ECO:0000256" key="7">
    <source>
        <dbReference type="ARBA" id="ARBA00023015"/>
    </source>
</evidence>
<dbReference type="GO" id="GO:0003677">
    <property type="term" value="F:DNA binding"/>
    <property type="evidence" value="ECO:0007669"/>
    <property type="project" value="UniProtKB-KW"/>
</dbReference>
<dbReference type="InterPro" id="IPR009057">
    <property type="entry name" value="Homeodomain-like_sf"/>
</dbReference>
<comment type="subcellular location">
    <subcellularLocation>
        <location evidence="1">Nucleus</location>
    </subcellularLocation>
</comment>
<evidence type="ECO:0000256" key="1">
    <source>
        <dbReference type="ARBA" id="ARBA00004123"/>
    </source>
</evidence>
<evidence type="ECO:0000256" key="9">
    <source>
        <dbReference type="ARBA" id="ARBA00023163"/>
    </source>
</evidence>
<dbReference type="GO" id="GO:0016125">
    <property type="term" value="P:sterol metabolic process"/>
    <property type="evidence" value="ECO:0007669"/>
    <property type="project" value="TreeGrafter"/>
</dbReference>
<accession>A0A8S9H3Z9</accession>
<evidence type="ECO:0000313" key="13">
    <source>
        <dbReference type="EMBL" id="KAF2551806.1"/>
    </source>
</evidence>
<keyword evidence="9" id="KW-0804">Transcription</keyword>
<dbReference type="SMART" id="SM00717">
    <property type="entry name" value="SANT"/>
    <property type="match status" value="1"/>
</dbReference>
<dbReference type="InterPro" id="IPR036396">
    <property type="entry name" value="Cyt_P450_sf"/>
</dbReference>
<dbReference type="Gene3D" id="1.10.10.60">
    <property type="entry name" value="Homeodomain-like"/>
    <property type="match status" value="1"/>
</dbReference>
<evidence type="ECO:0000256" key="3">
    <source>
        <dbReference type="ARBA" id="ARBA00022617"/>
    </source>
</evidence>
<keyword evidence="5" id="KW-0677">Repeat</keyword>
<dbReference type="InterPro" id="IPR017930">
    <property type="entry name" value="Myb_dom"/>
</dbReference>
<reference evidence="13" key="1">
    <citation type="submission" date="2019-12" db="EMBL/GenBank/DDBJ databases">
        <title>Genome sequencing and annotation of Brassica cretica.</title>
        <authorList>
            <person name="Studholme D.J."/>
            <person name="Sarris P.F."/>
        </authorList>
    </citation>
    <scope>NUCLEOTIDE SEQUENCE</scope>
    <source>
        <strain evidence="13">PFS-001/15</strain>
        <tissue evidence="13">Leaf</tissue>
    </source>
</reference>
<keyword evidence="10" id="KW-0539">Nucleus</keyword>
<evidence type="ECO:0000256" key="5">
    <source>
        <dbReference type="ARBA" id="ARBA00022737"/>
    </source>
</evidence>
<evidence type="ECO:0000256" key="8">
    <source>
        <dbReference type="ARBA" id="ARBA00023125"/>
    </source>
</evidence>
<comment type="similarity">
    <text evidence="2">Belongs to the cytochrome P450 family.</text>
</comment>
<name>A0A8S9H3Z9_BRACR</name>
<gene>
    <name evidence="13" type="ORF">F2Q68_00036445</name>
</gene>
<dbReference type="GO" id="GO:0005506">
    <property type="term" value="F:iron ion binding"/>
    <property type="evidence" value="ECO:0007669"/>
    <property type="project" value="InterPro"/>
</dbReference>
<dbReference type="GO" id="GO:0005634">
    <property type="term" value="C:nucleus"/>
    <property type="evidence" value="ECO:0007669"/>
    <property type="project" value="UniProtKB-SubCell"/>
</dbReference>
<keyword evidence="8" id="KW-0238">DNA-binding</keyword>
<dbReference type="InterPro" id="IPR001128">
    <property type="entry name" value="Cyt_P450"/>
</dbReference>
<dbReference type="CDD" id="cd00167">
    <property type="entry name" value="SANT"/>
    <property type="match status" value="1"/>
</dbReference>
<dbReference type="PANTHER" id="PTHR24286:SF245">
    <property type="entry name" value="CYTOCHROME P450 85A1"/>
    <property type="match status" value="1"/>
</dbReference>
<keyword evidence="3" id="KW-0349">Heme</keyword>
<dbReference type="AlphaFoldDB" id="A0A8S9H3Z9"/>
<organism evidence="13 14">
    <name type="scientific">Brassica cretica</name>
    <name type="common">Mustard</name>
    <dbReference type="NCBI Taxonomy" id="69181"/>
    <lineage>
        <taxon>Eukaryota</taxon>
        <taxon>Viridiplantae</taxon>
        <taxon>Streptophyta</taxon>
        <taxon>Embryophyta</taxon>
        <taxon>Tracheophyta</taxon>
        <taxon>Spermatophyta</taxon>
        <taxon>Magnoliopsida</taxon>
        <taxon>eudicotyledons</taxon>
        <taxon>Gunneridae</taxon>
        <taxon>Pentapetalae</taxon>
        <taxon>rosids</taxon>
        <taxon>malvids</taxon>
        <taxon>Brassicales</taxon>
        <taxon>Brassicaceae</taxon>
        <taxon>Brassiceae</taxon>
        <taxon>Brassica</taxon>
    </lineage>
</organism>
<comment type="caution">
    <text evidence="13">The sequence shown here is derived from an EMBL/GenBank/DDBJ whole genome shotgun (WGS) entry which is preliminary data.</text>
</comment>
<dbReference type="Pfam" id="PF00067">
    <property type="entry name" value="p450"/>
    <property type="match status" value="1"/>
</dbReference>
<dbReference type="InterPro" id="IPR001005">
    <property type="entry name" value="SANT/Myb"/>
</dbReference>
<evidence type="ECO:0000259" key="11">
    <source>
        <dbReference type="PROSITE" id="PS50090"/>
    </source>
</evidence>
<protein>
    <submittedName>
        <fullName evidence="13">Uncharacterized protein</fullName>
    </submittedName>
</protein>
<dbReference type="SUPFAM" id="SSF46689">
    <property type="entry name" value="Homeodomain-like"/>
    <property type="match status" value="1"/>
</dbReference>
<proteinExistence type="inferred from homology"/>
<dbReference type="GO" id="GO:0020037">
    <property type="term" value="F:heme binding"/>
    <property type="evidence" value="ECO:0007669"/>
    <property type="project" value="InterPro"/>
</dbReference>
<dbReference type="GO" id="GO:0016132">
    <property type="term" value="P:brassinosteroid biosynthetic process"/>
    <property type="evidence" value="ECO:0007669"/>
    <property type="project" value="TreeGrafter"/>
</dbReference>
<dbReference type="Pfam" id="PF00249">
    <property type="entry name" value="Myb_DNA-binding"/>
    <property type="match status" value="1"/>
</dbReference>
<dbReference type="PANTHER" id="PTHR24286">
    <property type="entry name" value="CYTOCHROME P450 26"/>
    <property type="match status" value="1"/>
</dbReference>
<evidence type="ECO:0000256" key="10">
    <source>
        <dbReference type="ARBA" id="ARBA00023242"/>
    </source>
</evidence>
<keyword evidence="6" id="KW-0408">Iron</keyword>
<dbReference type="Gene3D" id="1.10.630.10">
    <property type="entry name" value="Cytochrome P450"/>
    <property type="match status" value="1"/>
</dbReference>
<dbReference type="FunFam" id="1.10.10.60:FF:000011">
    <property type="entry name" value="Myb transcription factor"/>
    <property type="match status" value="1"/>
</dbReference>
<keyword evidence="4" id="KW-0479">Metal-binding</keyword>
<evidence type="ECO:0000256" key="4">
    <source>
        <dbReference type="ARBA" id="ARBA00022723"/>
    </source>
</evidence>
<evidence type="ECO:0000313" key="14">
    <source>
        <dbReference type="Proteomes" id="UP000712281"/>
    </source>
</evidence>
<dbReference type="GO" id="GO:0010268">
    <property type="term" value="P:brassinosteroid homeostasis"/>
    <property type="evidence" value="ECO:0007669"/>
    <property type="project" value="TreeGrafter"/>
</dbReference>
<dbReference type="Proteomes" id="UP000712281">
    <property type="component" value="Unassembled WGS sequence"/>
</dbReference>
<feature type="domain" description="HTH myb-type" evidence="12">
    <location>
        <begin position="325"/>
        <end position="381"/>
    </location>
</feature>
<evidence type="ECO:0000256" key="6">
    <source>
        <dbReference type="ARBA" id="ARBA00023004"/>
    </source>
</evidence>
<keyword evidence="7" id="KW-0805">Transcription regulation</keyword>
<sequence>YGSFFKSHILGCPTIVSMDAELNRYILMNESKGLVSGYPQSMLDILGTSNIAAVHGPSHRLMRGSLISLTSPAMMKEHLLPKIDAFMRSYLSGWDEFETVDIQEKTKHMTFLSSLLQIAETLEKPEVEEYRTEFFKLVEGTLSVPIDLPGTQYRCGIQARNNIDRLLTKLMRERRESGETYTDMLGYLMKKEDNRYLLTDKEIRDQVLTILYSGYETVSVTSMMALKYLHDHPKALEELRREHLAIRDRKRPDEPLNLDDIKSMKFTRAVIFETSRLATVVNGVLRKTTHDLELNGKKLVLDMLDWGVDQVHHRNHNLYQQQQQQQGCRKGPWTPEEDKLLVEYVTSNGEGRWSSVAKCAGLNRSGKSCRLRWVNYLRPGLKRGQITPQEEGIILELHSLWGNK</sequence>
<evidence type="ECO:0000256" key="2">
    <source>
        <dbReference type="ARBA" id="ARBA00010617"/>
    </source>
</evidence>
<feature type="domain" description="Myb-like" evidence="11">
    <location>
        <begin position="325"/>
        <end position="377"/>
    </location>
</feature>
<dbReference type="PROSITE" id="PS50090">
    <property type="entry name" value="MYB_LIKE"/>
    <property type="match status" value="1"/>
</dbReference>
<dbReference type="EMBL" id="QGKW02001988">
    <property type="protein sequence ID" value="KAF2551806.1"/>
    <property type="molecule type" value="Genomic_DNA"/>
</dbReference>
<evidence type="ECO:0000259" key="12">
    <source>
        <dbReference type="PROSITE" id="PS51294"/>
    </source>
</evidence>
<dbReference type="SUPFAM" id="SSF48264">
    <property type="entry name" value="Cytochrome P450"/>
    <property type="match status" value="1"/>
</dbReference>
<dbReference type="PROSITE" id="PS51294">
    <property type="entry name" value="HTH_MYB"/>
    <property type="match status" value="1"/>
</dbReference>
<dbReference type="GO" id="GO:0016705">
    <property type="term" value="F:oxidoreductase activity, acting on paired donors, with incorporation or reduction of molecular oxygen"/>
    <property type="evidence" value="ECO:0007669"/>
    <property type="project" value="InterPro"/>
</dbReference>
<dbReference type="GO" id="GO:0004497">
    <property type="term" value="F:monooxygenase activity"/>
    <property type="evidence" value="ECO:0007669"/>
    <property type="project" value="InterPro"/>
</dbReference>
<feature type="non-terminal residue" evidence="13">
    <location>
        <position position="1"/>
    </location>
</feature>